<reference evidence="3" key="1">
    <citation type="journal article" date="2023" name="Commun. Biol.">
        <title>Genome analysis of Parmales, the sister group of diatoms, reveals the evolutionary specialization of diatoms from phago-mixotrophs to photoautotrophs.</title>
        <authorList>
            <person name="Ban H."/>
            <person name="Sato S."/>
            <person name="Yoshikawa S."/>
            <person name="Yamada K."/>
            <person name="Nakamura Y."/>
            <person name="Ichinomiya M."/>
            <person name="Sato N."/>
            <person name="Blanc-Mathieu R."/>
            <person name="Endo H."/>
            <person name="Kuwata A."/>
            <person name="Ogata H."/>
        </authorList>
    </citation>
    <scope>NUCLEOTIDE SEQUENCE [LARGE SCALE GENOMIC DNA]</scope>
    <source>
        <strain evidence="3">NIES 3701</strain>
    </source>
</reference>
<proteinExistence type="predicted"/>
<dbReference type="Proteomes" id="UP001165085">
    <property type="component" value="Unassembled WGS sequence"/>
</dbReference>
<feature type="compositionally biased region" description="Polar residues" evidence="1">
    <location>
        <begin position="320"/>
        <end position="343"/>
    </location>
</feature>
<feature type="compositionally biased region" description="Basic and acidic residues" evidence="1">
    <location>
        <begin position="268"/>
        <end position="279"/>
    </location>
</feature>
<evidence type="ECO:0000256" key="1">
    <source>
        <dbReference type="SAM" id="MobiDB-lite"/>
    </source>
</evidence>
<keyword evidence="3" id="KW-1185">Reference proteome</keyword>
<feature type="compositionally biased region" description="Low complexity" evidence="1">
    <location>
        <begin position="179"/>
        <end position="204"/>
    </location>
</feature>
<feature type="compositionally biased region" description="Low complexity" evidence="1">
    <location>
        <begin position="306"/>
        <end position="319"/>
    </location>
</feature>
<evidence type="ECO:0000313" key="3">
    <source>
        <dbReference type="Proteomes" id="UP001165085"/>
    </source>
</evidence>
<evidence type="ECO:0000313" key="2">
    <source>
        <dbReference type="EMBL" id="GMI01275.1"/>
    </source>
</evidence>
<organism evidence="2 3">
    <name type="scientific">Triparma strigata</name>
    <dbReference type="NCBI Taxonomy" id="1606541"/>
    <lineage>
        <taxon>Eukaryota</taxon>
        <taxon>Sar</taxon>
        <taxon>Stramenopiles</taxon>
        <taxon>Ochrophyta</taxon>
        <taxon>Bolidophyceae</taxon>
        <taxon>Parmales</taxon>
        <taxon>Triparmaceae</taxon>
        <taxon>Triparma</taxon>
    </lineage>
</organism>
<protein>
    <submittedName>
        <fullName evidence="2">Uncharacterized protein</fullName>
    </submittedName>
</protein>
<dbReference type="EMBL" id="BRXY01000578">
    <property type="protein sequence ID" value="GMI01275.1"/>
    <property type="molecule type" value="Genomic_DNA"/>
</dbReference>
<feature type="region of interest" description="Disordered" evidence="1">
    <location>
        <begin position="1"/>
        <end position="71"/>
    </location>
</feature>
<sequence length="399" mass="43740">MSSPCNPFTSNSAQGAAQGRSANEQQGIGDGIEDGKLIRDNFPSLSPFLNKEQKDNQDHNQEPNREYQTLSIGTRSALNTHIRQIINTNSIESTALFPPHSSDYWTPQKPPQTTAAPHTSTPGDYFSKNLTHLKTPDGNIISDPCTSRGDEIFFESDSDSDSDSSAVMADVFMECVKESQMSSSSSSSSFSPPPSSSVNSSPASEIMTSPVPPGDRDLFVSPGLSPDLSPMIQSDRRSPYAGNSRELEEEFQSVATPIVKMEPEVDMDEVKGSRNERYLRNRHKALSPTFPPSPSSPSHPKEPHDSSLNSVSLLSSFQSNHQPNMSPFQANSDSGPFQGSLKSVGNKFSYNNSSLKPLSYWSSTSVTDFSDGSNILREEKEGEDKVFWKERLGEKYAFN</sequence>
<feature type="region of interest" description="Disordered" evidence="1">
    <location>
        <begin position="178"/>
        <end position="343"/>
    </location>
</feature>
<feature type="compositionally biased region" description="Basic and acidic residues" evidence="1">
    <location>
        <begin position="51"/>
        <end position="65"/>
    </location>
</feature>
<name>A0A9W7C8S5_9STRA</name>
<gene>
    <name evidence="2" type="ORF">TrST_g11730</name>
</gene>
<feature type="compositionally biased region" description="Polar residues" evidence="1">
    <location>
        <begin position="1"/>
        <end position="26"/>
    </location>
</feature>
<accession>A0A9W7C8S5</accession>
<dbReference type="AlphaFoldDB" id="A0A9W7C8S5"/>
<feature type="region of interest" description="Disordered" evidence="1">
    <location>
        <begin position="99"/>
        <end position="125"/>
    </location>
</feature>
<dbReference type="OrthoDB" id="10546599at2759"/>
<comment type="caution">
    <text evidence="2">The sequence shown here is derived from an EMBL/GenBank/DDBJ whole genome shotgun (WGS) entry which is preliminary data.</text>
</comment>